<protein>
    <recommendedName>
        <fullName evidence="5">Pentatricopeptide repeat-containing protein</fullName>
    </recommendedName>
</protein>
<dbReference type="Gene3D" id="1.25.40.10">
    <property type="entry name" value="Tetratricopeptide repeat domain"/>
    <property type="match status" value="2"/>
</dbReference>
<reference evidence="3 4" key="1">
    <citation type="journal article" date="2020" name="Nat. Food">
        <title>A phased Vanilla planifolia genome enables genetic improvement of flavour and production.</title>
        <authorList>
            <person name="Hasing T."/>
            <person name="Tang H."/>
            <person name="Brym M."/>
            <person name="Khazi F."/>
            <person name="Huang T."/>
            <person name="Chambers A.H."/>
        </authorList>
    </citation>
    <scope>NUCLEOTIDE SEQUENCE [LARGE SCALE GENOMIC DNA]</scope>
    <source>
        <tissue evidence="3">Leaf</tissue>
    </source>
</reference>
<dbReference type="Pfam" id="PF12854">
    <property type="entry name" value="PPR_1"/>
    <property type="match status" value="1"/>
</dbReference>
<dbReference type="InterPro" id="IPR011990">
    <property type="entry name" value="TPR-like_helical_dom_sf"/>
</dbReference>
<dbReference type="InterPro" id="IPR051114">
    <property type="entry name" value="Mito_RNA_Proc_CCM1"/>
</dbReference>
<dbReference type="Pfam" id="PF01535">
    <property type="entry name" value="PPR"/>
    <property type="match status" value="1"/>
</dbReference>
<gene>
    <name evidence="3" type="ORF">HPP92_005054</name>
</gene>
<dbReference type="OrthoDB" id="2306007at2759"/>
<dbReference type="AlphaFoldDB" id="A0A835RMS4"/>
<dbReference type="GO" id="GO:0006396">
    <property type="term" value="P:RNA processing"/>
    <property type="evidence" value="ECO:0007669"/>
    <property type="project" value="TreeGrafter"/>
</dbReference>
<dbReference type="Pfam" id="PF13041">
    <property type="entry name" value="PPR_2"/>
    <property type="match status" value="2"/>
</dbReference>
<dbReference type="NCBIfam" id="TIGR00756">
    <property type="entry name" value="PPR"/>
    <property type="match status" value="3"/>
</dbReference>
<evidence type="ECO:0000313" key="4">
    <source>
        <dbReference type="Proteomes" id="UP000636800"/>
    </source>
</evidence>
<dbReference type="Proteomes" id="UP000636800">
    <property type="component" value="Chromosome 2"/>
</dbReference>
<dbReference type="GO" id="GO:0007005">
    <property type="term" value="P:mitochondrion organization"/>
    <property type="evidence" value="ECO:0007669"/>
    <property type="project" value="TreeGrafter"/>
</dbReference>
<evidence type="ECO:0008006" key="5">
    <source>
        <dbReference type="Google" id="ProtNLM"/>
    </source>
</evidence>
<evidence type="ECO:0000256" key="1">
    <source>
        <dbReference type="ARBA" id="ARBA00022737"/>
    </source>
</evidence>
<proteinExistence type="predicted"/>
<dbReference type="PANTHER" id="PTHR47934">
    <property type="entry name" value="PENTATRICOPEPTIDE REPEAT-CONTAINING PROTEIN PET309, MITOCHONDRIAL"/>
    <property type="match status" value="1"/>
</dbReference>
<sequence length="412" mass="45234">MSILSTARRRRRSLLSRVSAICRSNCSAAAACAASCSSSTPPTLTPSAAKSRLRKEFDPDKVLSIISSLPSPSSCPSSCRFAIELAVRRLISARRFADIQTLLESRKFEPAASQESFLATVIFSYGSAGMLNRAISTFEDIPGLCSAVPTTVSFNALLSAAIRAKKPHQVPKIFSEISEKHSITPDNSSYGVLVKALCLSGKVDKAFEILKEMDEKGLKVTAFIYTTLIDSLYKEGKPVKAEELWNEMLENGCKPDLVTHNVKVMYQALHGSPEKVLKSISEFEAAGLKPDVITYNYLMSCYSRNGRFGDVMEVYKGLKSKGCDPNAATFKLLLTHLRKIGDFDAGIAVFKDSVRHNKIPDFMIMRPFVVGLAKNSKVEEAKMVVSVVKQRFPGNLLGEWILVEKELGLNAK</sequence>
<keyword evidence="1" id="KW-0677">Repeat</keyword>
<feature type="repeat" description="PPR" evidence="2">
    <location>
        <begin position="291"/>
        <end position="325"/>
    </location>
</feature>
<dbReference type="SUPFAM" id="SSF81901">
    <property type="entry name" value="HCP-like"/>
    <property type="match status" value="1"/>
</dbReference>
<feature type="repeat" description="PPR" evidence="2">
    <location>
        <begin position="186"/>
        <end position="220"/>
    </location>
</feature>
<accession>A0A835RMS4</accession>
<dbReference type="GO" id="GO:0003729">
    <property type="term" value="F:mRNA binding"/>
    <property type="evidence" value="ECO:0007669"/>
    <property type="project" value="TreeGrafter"/>
</dbReference>
<evidence type="ECO:0000256" key="2">
    <source>
        <dbReference type="PROSITE-ProRule" id="PRU00708"/>
    </source>
</evidence>
<dbReference type="PANTHER" id="PTHR47934:SF26">
    <property type="entry name" value="SMALL RIBOSOMAL SUBUNIT PROTEIN MS78 (RPPR3A)"/>
    <property type="match status" value="1"/>
</dbReference>
<dbReference type="PROSITE" id="PS51375">
    <property type="entry name" value="PPR"/>
    <property type="match status" value="3"/>
</dbReference>
<evidence type="ECO:0000313" key="3">
    <source>
        <dbReference type="EMBL" id="KAG0491656.1"/>
    </source>
</evidence>
<feature type="repeat" description="PPR" evidence="2">
    <location>
        <begin position="221"/>
        <end position="255"/>
    </location>
</feature>
<keyword evidence="4" id="KW-1185">Reference proteome</keyword>
<dbReference type="EMBL" id="JADCNL010000002">
    <property type="protein sequence ID" value="KAG0491656.1"/>
    <property type="molecule type" value="Genomic_DNA"/>
</dbReference>
<dbReference type="InterPro" id="IPR002885">
    <property type="entry name" value="PPR_rpt"/>
</dbReference>
<organism evidence="3 4">
    <name type="scientific">Vanilla planifolia</name>
    <name type="common">Vanilla</name>
    <dbReference type="NCBI Taxonomy" id="51239"/>
    <lineage>
        <taxon>Eukaryota</taxon>
        <taxon>Viridiplantae</taxon>
        <taxon>Streptophyta</taxon>
        <taxon>Embryophyta</taxon>
        <taxon>Tracheophyta</taxon>
        <taxon>Spermatophyta</taxon>
        <taxon>Magnoliopsida</taxon>
        <taxon>Liliopsida</taxon>
        <taxon>Asparagales</taxon>
        <taxon>Orchidaceae</taxon>
        <taxon>Vanilloideae</taxon>
        <taxon>Vanilleae</taxon>
        <taxon>Vanilla</taxon>
    </lineage>
</organism>
<dbReference type="GO" id="GO:0005739">
    <property type="term" value="C:mitochondrion"/>
    <property type="evidence" value="ECO:0007669"/>
    <property type="project" value="TreeGrafter"/>
</dbReference>
<comment type="caution">
    <text evidence="3">The sequence shown here is derived from an EMBL/GenBank/DDBJ whole genome shotgun (WGS) entry which is preliminary data.</text>
</comment>
<name>A0A835RMS4_VANPL</name>